<organism evidence="13">
    <name type="scientific">freshwater metagenome</name>
    <dbReference type="NCBI Taxonomy" id="449393"/>
    <lineage>
        <taxon>unclassified sequences</taxon>
        <taxon>metagenomes</taxon>
        <taxon>ecological metagenomes</taxon>
    </lineage>
</organism>
<dbReference type="Pfam" id="PF02899">
    <property type="entry name" value="Phage_int_SAM_1"/>
    <property type="match status" value="1"/>
</dbReference>
<evidence type="ECO:0000256" key="5">
    <source>
        <dbReference type="ARBA" id="ARBA00022618"/>
    </source>
</evidence>
<dbReference type="PROSITE" id="PS51900">
    <property type="entry name" value="CB"/>
    <property type="match status" value="1"/>
</dbReference>
<dbReference type="HAMAP" id="MF_01808">
    <property type="entry name" value="Recomb_XerC_XerD"/>
    <property type="match status" value="1"/>
</dbReference>
<evidence type="ECO:0000313" key="13">
    <source>
        <dbReference type="EMBL" id="CAB4596870.1"/>
    </source>
</evidence>
<evidence type="ECO:0000259" key="11">
    <source>
        <dbReference type="PROSITE" id="PS51898"/>
    </source>
</evidence>
<dbReference type="PROSITE" id="PS51898">
    <property type="entry name" value="TYR_RECOMBINASE"/>
    <property type="match status" value="1"/>
</dbReference>
<dbReference type="InterPro" id="IPR011932">
    <property type="entry name" value="Recomb_XerD"/>
</dbReference>
<gene>
    <name evidence="13" type="ORF">UFOPK1808_00495</name>
</gene>
<dbReference type="SUPFAM" id="SSF47823">
    <property type="entry name" value="lambda integrase-like, N-terminal domain"/>
    <property type="match status" value="1"/>
</dbReference>
<dbReference type="SUPFAM" id="SSF56349">
    <property type="entry name" value="DNA breaking-rejoining enzymes"/>
    <property type="match status" value="1"/>
</dbReference>
<dbReference type="GO" id="GO:0006310">
    <property type="term" value="P:DNA recombination"/>
    <property type="evidence" value="ECO:0007669"/>
    <property type="project" value="UniProtKB-KW"/>
</dbReference>
<dbReference type="NCBIfam" id="NF001399">
    <property type="entry name" value="PRK00283.1"/>
    <property type="match status" value="1"/>
</dbReference>
<sequence>MVNISSTHTRCAELVESFLRWITVERGRAVNTVVSYRRDLARYVQFLHESDCTLLTVDEQTVEKYVNKMQGSGAAVATTARNLAAIRMLHSFLVAEDIRSDDPVVRVEGVRVPGGVPKPLSVEEVESLLSAMTGESSVEIRDRALLEFLYATGARISEACDVNLDDIDLPSRVVRLFGKGSKERVVPFGRIAESHLRNYLEIGGRNNLVPDTWSKGSDREAVFLTNRGRRLNRQKAWNIVREAGMRAGIHSDLSPHVLRHSCATHMLEHGADLRIVQEMLGHATISTTQIYTKVSNDHLWSVYKQSHPRAQG</sequence>
<keyword evidence="4" id="KW-0963">Cytoplasm</keyword>
<dbReference type="PANTHER" id="PTHR30349">
    <property type="entry name" value="PHAGE INTEGRASE-RELATED"/>
    <property type="match status" value="1"/>
</dbReference>
<dbReference type="InterPro" id="IPR004107">
    <property type="entry name" value="Integrase_SAM-like_N"/>
</dbReference>
<reference evidence="13" key="1">
    <citation type="submission" date="2020-05" db="EMBL/GenBank/DDBJ databases">
        <authorList>
            <person name="Chiriac C."/>
            <person name="Salcher M."/>
            <person name="Ghai R."/>
            <person name="Kavagutti S V."/>
        </authorList>
    </citation>
    <scope>NUCLEOTIDE SEQUENCE</scope>
</reference>
<dbReference type="AlphaFoldDB" id="A0A6J6G8N8"/>
<accession>A0A6J6G8N8</accession>
<comment type="similarity">
    <text evidence="2">Belongs to the 'phage' integrase family. XerD subfamily.</text>
</comment>
<evidence type="ECO:0000256" key="2">
    <source>
        <dbReference type="ARBA" id="ARBA00010450"/>
    </source>
</evidence>
<evidence type="ECO:0000256" key="3">
    <source>
        <dbReference type="ARBA" id="ARBA00015810"/>
    </source>
</evidence>
<evidence type="ECO:0000256" key="1">
    <source>
        <dbReference type="ARBA" id="ARBA00004496"/>
    </source>
</evidence>
<dbReference type="GO" id="GO:0005737">
    <property type="term" value="C:cytoplasm"/>
    <property type="evidence" value="ECO:0007669"/>
    <property type="project" value="UniProtKB-SubCell"/>
</dbReference>
<dbReference type="InterPro" id="IPR023009">
    <property type="entry name" value="Tyrosine_recombinase_XerC/XerD"/>
</dbReference>
<evidence type="ECO:0000256" key="7">
    <source>
        <dbReference type="ARBA" id="ARBA00022908"/>
    </source>
</evidence>
<dbReference type="InterPro" id="IPR050090">
    <property type="entry name" value="Tyrosine_recombinase_XerCD"/>
</dbReference>
<dbReference type="Gene3D" id="1.10.150.130">
    <property type="match status" value="1"/>
</dbReference>
<comment type="subcellular location">
    <subcellularLocation>
        <location evidence="1">Cytoplasm</location>
    </subcellularLocation>
</comment>
<dbReference type="EMBL" id="CAEZUL010000039">
    <property type="protein sequence ID" value="CAB4596870.1"/>
    <property type="molecule type" value="Genomic_DNA"/>
</dbReference>
<feature type="domain" description="Core-binding (CB)" evidence="12">
    <location>
        <begin position="9"/>
        <end position="94"/>
    </location>
</feature>
<dbReference type="PANTHER" id="PTHR30349:SF81">
    <property type="entry name" value="TYROSINE RECOMBINASE XERC"/>
    <property type="match status" value="1"/>
</dbReference>
<keyword evidence="9" id="KW-0233">DNA recombination</keyword>
<keyword evidence="6" id="KW-0159">Chromosome partition</keyword>
<dbReference type="InterPro" id="IPR013762">
    <property type="entry name" value="Integrase-like_cat_sf"/>
</dbReference>
<evidence type="ECO:0000259" key="12">
    <source>
        <dbReference type="PROSITE" id="PS51900"/>
    </source>
</evidence>
<keyword evidence="8" id="KW-0238">DNA-binding</keyword>
<dbReference type="InterPro" id="IPR044068">
    <property type="entry name" value="CB"/>
</dbReference>
<feature type="domain" description="Tyr recombinase" evidence="11">
    <location>
        <begin position="115"/>
        <end position="304"/>
    </location>
</feature>
<name>A0A6J6G8N8_9ZZZZ</name>
<dbReference type="GO" id="GO:0009009">
    <property type="term" value="F:site-specific recombinase activity"/>
    <property type="evidence" value="ECO:0007669"/>
    <property type="project" value="InterPro"/>
</dbReference>
<proteinExistence type="inferred from homology"/>
<dbReference type="NCBIfam" id="TIGR02225">
    <property type="entry name" value="recomb_XerD"/>
    <property type="match status" value="1"/>
</dbReference>
<keyword evidence="5" id="KW-0132">Cell division</keyword>
<dbReference type="Pfam" id="PF00589">
    <property type="entry name" value="Phage_integrase"/>
    <property type="match status" value="1"/>
</dbReference>
<dbReference type="InterPro" id="IPR010998">
    <property type="entry name" value="Integrase_recombinase_N"/>
</dbReference>
<dbReference type="CDD" id="cd00798">
    <property type="entry name" value="INT_XerDC_C"/>
    <property type="match status" value="1"/>
</dbReference>
<evidence type="ECO:0000256" key="6">
    <source>
        <dbReference type="ARBA" id="ARBA00022829"/>
    </source>
</evidence>
<dbReference type="InterPro" id="IPR011010">
    <property type="entry name" value="DNA_brk_join_enz"/>
</dbReference>
<dbReference type="GO" id="GO:0003677">
    <property type="term" value="F:DNA binding"/>
    <property type="evidence" value="ECO:0007669"/>
    <property type="project" value="UniProtKB-KW"/>
</dbReference>
<evidence type="ECO:0000256" key="4">
    <source>
        <dbReference type="ARBA" id="ARBA00022490"/>
    </source>
</evidence>
<evidence type="ECO:0000256" key="9">
    <source>
        <dbReference type="ARBA" id="ARBA00023172"/>
    </source>
</evidence>
<dbReference type="InterPro" id="IPR002104">
    <property type="entry name" value="Integrase_catalytic"/>
</dbReference>
<dbReference type="Gene3D" id="1.10.443.10">
    <property type="entry name" value="Intergrase catalytic core"/>
    <property type="match status" value="1"/>
</dbReference>
<protein>
    <recommendedName>
        <fullName evidence="3">Tyrosine recombinase XerD</fullName>
    </recommendedName>
</protein>
<dbReference type="GO" id="GO:0051301">
    <property type="term" value="P:cell division"/>
    <property type="evidence" value="ECO:0007669"/>
    <property type="project" value="UniProtKB-KW"/>
</dbReference>
<evidence type="ECO:0000256" key="10">
    <source>
        <dbReference type="ARBA" id="ARBA00023306"/>
    </source>
</evidence>
<keyword evidence="10" id="KW-0131">Cell cycle</keyword>
<evidence type="ECO:0000256" key="8">
    <source>
        <dbReference type="ARBA" id="ARBA00023125"/>
    </source>
</evidence>
<keyword evidence="7" id="KW-0229">DNA integration</keyword>
<dbReference type="GO" id="GO:0007059">
    <property type="term" value="P:chromosome segregation"/>
    <property type="evidence" value="ECO:0007669"/>
    <property type="project" value="UniProtKB-KW"/>
</dbReference>